<protein>
    <recommendedName>
        <fullName evidence="5">Cell surface protein</fullName>
    </recommendedName>
</protein>
<evidence type="ECO:0000256" key="2">
    <source>
        <dbReference type="SAM" id="Phobius"/>
    </source>
</evidence>
<evidence type="ECO:0000313" key="3">
    <source>
        <dbReference type="EMBL" id="KDS91547.1"/>
    </source>
</evidence>
<proteinExistence type="predicted"/>
<accession>A0A081EVV9</accession>
<organism evidence="3 4">
    <name type="scientific">Halorubrum saccharovorum</name>
    <dbReference type="NCBI Taxonomy" id="2248"/>
    <lineage>
        <taxon>Archaea</taxon>
        <taxon>Methanobacteriati</taxon>
        <taxon>Methanobacteriota</taxon>
        <taxon>Stenosarchaea group</taxon>
        <taxon>Halobacteria</taxon>
        <taxon>Halobacteriales</taxon>
        <taxon>Haloferacaceae</taxon>
        <taxon>Halorubrum</taxon>
    </lineage>
</organism>
<keyword evidence="4" id="KW-1185">Reference proteome</keyword>
<evidence type="ECO:0000313" key="4">
    <source>
        <dbReference type="Proteomes" id="UP000053331"/>
    </source>
</evidence>
<dbReference type="EMBL" id="JNFH02000003">
    <property type="protein sequence ID" value="KDS91547.1"/>
    <property type="molecule type" value="Genomic_DNA"/>
</dbReference>
<feature type="compositionally biased region" description="Polar residues" evidence="1">
    <location>
        <begin position="178"/>
        <end position="187"/>
    </location>
</feature>
<dbReference type="Gene3D" id="2.60.40.680">
    <property type="match status" value="1"/>
</dbReference>
<dbReference type="AlphaFoldDB" id="A0A081EVV9"/>
<keyword evidence="2" id="KW-0472">Membrane</keyword>
<keyword evidence="2" id="KW-0812">Transmembrane</keyword>
<evidence type="ECO:0000256" key="1">
    <source>
        <dbReference type="SAM" id="MobiDB-lite"/>
    </source>
</evidence>
<gene>
    <name evidence="3" type="ORF">FK85_00795</name>
</gene>
<feature type="region of interest" description="Disordered" evidence="1">
    <location>
        <begin position="174"/>
        <end position="202"/>
    </location>
</feature>
<evidence type="ECO:0008006" key="5">
    <source>
        <dbReference type="Google" id="ProtNLM"/>
    </source>
</evidence>
<dbReference type="RefSeq" id="WP_050023167.1">
    <property type="nucleotide sequence ID" value="NZ_JNFH02000003.1"/>
</dbReference>
<sequence length="234" mass="23047">MTKHTQTRTDAPETSSDTTMTHLAVALAALALLGAGAGLATAQTDGPAVSVTDADLSASGTATVDVVLTSAPNGLAGYNIDLTVDDPNVAHIESASYPDRFDLTTDPAVGDEGRTVTLEAADMGSTIDAGASDVTLATVEIAGDAPGEAELAVEPQQVDTNDGDRIQPAAQAGALTVTGDSSASATESADPPSAGPVDELGGSADALPTDALALLGALVAIVALSALAVARRRS</sequence>
<feature type="transmembrane region" description="Helical" evidence="2">
    <location>
        <begin position="211"/>
        <end position="230"/>
    </location>
</feature>
<dbReference type="OrthoDB" id="330298at2157"/>
<keyword evidence="2" id="KW-1133">Transmembrane helix</keyword>
<reference evidence="3 4" key="1">
    <citation type="journal article" date="2015" name="Genome Announc.">
        <title>Draft genome sequence of a Halorubrum H3 strain isolated from the burlinskoye salt lake (Altai Krai, Russia).</title>
        <authorList>
            <person name="Rozanov A.S."/>
            <person name="Bryanskaya A.V."/>
            <person name="Malup T.K."/>
            <person name="Kotenko A.V."/>
            <person name="Peltek S.E."/>
        </authorList>
    </citation>
    <scope>NUCLEOTIDE SEQUENCE [LARGE SCALE GENOMIC DNA]</scope>
    <source>
        <strain evidence="3 4">H3</strain>
    </source>
</reference>
<dbReference type="Proteomes" id="UP000053331">
    <property type="component" value="Unassembled WGS sequence"/>
</dbReference>
<comment type="caution">
    <text evidence="3">The sequence shown here is derived from an EMBL/GenBank/DDBJ whole genome shotgun (WGS) entry which is preliminary data.</text>
</comment>
<name>A0A081EVV9_9EURY</name>